<dbReference type="HOGENOM" id="CLU_2167490_0_0_9"/>
<accession>E7N4J1</accession>
<feature type="domain" description="Thiamine pyrophosphate enzyme N-terminal TPP-binding" evidence="3">
    <location>
        <begin position="34"/>
        <end position="125"/>
    </location>
</feature>
<keyword evidence="2" id="KW-0456">Lyase</keyword>
<dbReference type="GO" id="GO:0030976">
    <property type="term" value="F:thiamine pyrophosphate binding"/>
    <property type="evidence" value="ECO:0007669"/>
    <property type="project" value="InterPro"/>
</dbReference>
<comment type="caution">
    <text evidence="4">The sequence shown here is derived from an EMBL/GenBank/DDBJ whole genome shotgun (WGS) entry which is preliminary data.</text>
</comment>
<sequence>MANAKRLRQLPPPCITLQEKGTSTMDVKDFVNILGADFFAGVPDSKLRPLVDYLVESYGSNNASHVIAANEGNAAALAAGYHLATGKTPVVYLQNSGLGNIVNPLLSLLDRAVYGIPCIFVIGWRGGPGA</sequence>
<dbReference type="Proteomes" id="UP000004633">
    <property type="component" value="Unassembled WGS sequence"/>
</dbReference>
<dbReference type="InterPro" id="IPR051818">
    <property type="entry name" value="TPP_dependent_decarboxylase"/>
</dbReference>
<evidence type="ECO:0000256" key="2">
    <source>
        <dbReference type="ARBA" id="ARBA00023239"/>
    </source>
</evidence>
<dbReference type="CDD" id="cd07035">
    <property type="entry name" value="TPP_PYR_POX_like"/>
    <property type="match status" value="1"/>
</dbReference>
<dbReference type="SUPFAM" id="SSF52518">
    <property type="entry name" value="Thiamin diphosphate-binding fold (THDP-binding)"/>
    <property type="match status" value="1"/>
</dbReference>
<gene>
    <name evidence="4" type="ORF">HMPREF9555_01935</name>
</gene>
<evidence type="ECO:0000313" key="5">
    <source>
        <dbReference type="Proteomes" id="UP000004633"/>
    </source>
</evidence>
<evidence type="ECO:0000259" key="3">
    <source>
        <dbReference type="Pfam" id="PF02776"/>
    </source>
</evidence>
<dbReference type="GO" id="GO:0016831">
    <property type="term" value="F:carboxy-lyase activity"/>
    <property type="evidence" value="ECO:0007669"/>
    <property type="project" value="UniProtKB-KW"/>
</dbReference>
<protein>
    <recommendedName>
        <fullName evidence="3">Thiamine pyrophosphate enzyme N-terminal TPP-binding domain-containing protein</fullName>
    </recommendedName>
</protein>
<dbReference type="EMBL" id="AECV01000053">
    <property type="protein sequence ID" value="EFW28888.1"/>
    <property type="molecule type" value="Genomic_DNA"/>
</dbReference>
<dbReference type="InterPro" id="IPR029061">
    <property type="entry name" value="THDP-binding"/>
</dbReference>
<organism evidence="4 5">
    <name type="scientific">Selenomonas artemidis F0399</name>
    <dbReference type="NCBI Taxonomy" id="749551"/>
    <lineage>
        <taxon>Bacteria</taxon>
        <taxon>Bacillati</taxon>
        <taxon>Bacillota</taxon>
        <taxon>Negativicutes</taxon>
        <taxon>Selenomonadales</taxon>
        <taxon>Selenomonadaceae</taxon>
        <taxon>Selenomonas</taxon>
    </lineage>
</organism>
<feature type="non-terminal residue" evidence="4">
    <location>
        <position position="130"/>
    </location>
</feature>
<dbReference type="PANTHER" id="PTHR42818">
    <property type="entry name" value="SULFOPYRUVATE DECARBOXYLASE SUBUNIT ALPHA"/>
    <property type="match status" value="1"/>
</dbReference>
<dbReference type="Pfam" id="PF02776">
    <property type="entry name" value="TPP_enzyme_N"/>
    <property type="match status" value="1"/>
</dbReference>
<dbReference type="Gene3D" id="3.40.50.970">
    <property type="match status" value="1"/>
</dbReference>
<reference evidence="4 5" key="1">
    <citation type="submission" date="2010-08" db="EMBL/GenBank/DDBJ databases">
        <authorList>
            <person name="Weinstock G."/>
            <person name="Sodergren E."/>
            <person name="Clifton S."/>
            <person name="Fulton L."/>
            <person name="Fulton B."/>
            <person name="Courtney L."/>
            <person name="Fronick C."/>
            <person name="Harrison M."/>
            <person name="Strong C."/>
            <person name="Farmer C."/>
            <person name="Delahaunty K."/>
            <person name="Markovic C."/>
            <person name="Hall O."/>
            <person name="Minx P."/>
            <person name="Tomlinson C."/>
            <person name="Mitreva M."/>
            <person name="Hou S."/>
            <person name="Chen J."/>
            <person name="Wollam A."/>
            <person name="Pepin K.H."/>
            <person name="Johnson M."/>
            <person name="Bhonagiri V."/>
            <person name="Zhang X."/>
            <person name="Suruliraj S."/>
            <person name="Warren W."/>
            <person name="Chinwalla A."/>
            <person name="Mardis E.R."/>
            <person name="Wilson R.K."/>
        </authorList>
    </citation>
    <scope>NUCLEOTIDE SEQUENCE [LARGE SCALE GENOMIC DNA]</scope>
    <source>
        <strain evidence="4 5">F0399</strain>
    </source>
</reference>
<evidence type="ECO:0000256" key="1">
    <source>
        <dbReference type="ARBA" id="ARBA00022793"/>
    </source>
</evidence>
<name>E7N4J1_9FIRM</name>
<keyword evidence="5" id="KW-1185">Reference proteome</keyword>
<dbReference type="PANTHER" id="PTHR42818:SF1">
    <property type="entry name" value="SULFOPYRUVATE DECARBOXYLASE"/>
    <property type="match status" value="1"/>
</dbReference>
<dbReference type="STRING" id="749551.HMPREF9555_01935"/>
<evidence type="ECO:0000313" key="4">
    <source>
        <dbReference type="EMBL" id="EFW28888.1"/>
    </source>
</evidence>
<proteinExistence type="predicted"/>
<dbReference type="AlphaFoldDB" id="E7N4J1"/>
<dbReference type="InterPro" id="IPR012001">
    <property type="entry name" value="Thiamin_PyroP_enz_TPP-bd_dom"/>
</dbReference>
<keyword evidence="1" id="KW-0210">Decarboxylase</keyword>